<feature type="transmembrane region" description="Helical" evidence="2">
    <location>
        <begin position="74"/>
        <end position="91"/>
    </location>
</feature>
<keyword evidence="3" id="KW-0732">Signal</keyword>
<feature type="compositionally biased region" description="Low complexity" evidence="1">
    <location>
        <begin position="190"/>
        <end position="203"/>
    </location>
</feature>
<evidence type="ECO:0000256" key="2">
    <source>
        <dbReference type="SAM" id="Phobius"/>
    </source>
</evidence>
<sequence length="203" mass="20656">MEGIGFRRVVVPALALLLLLEAGNEARAEDGAAPFHRRPLEAASAVLERARDAAAEAIAATGAAARDPVLGPPLIATIALLAGFALGAGLARRRPRPAGPSALELLRSEPRLPEPAEAVEPSAQESAAAEAEPQREPEPLDAAGTALATPAPPAHPFASWSPERVALVEAVVRVLEEEAAADAQGRDVEPAAADAKPAEAAAA</sequence>
<keyword evidence="5" id="KW-1185">Reference proteome</keyword>
<reference evidence="4" key="1">
    <citation type="submission" date="2021-06" db="EMBL/GenBank/DDBJ databases">
        <title>Elioraea tepida, sp. nov., a moderately thermophilic aerobic anoxygenic phototrophic bacterium isolated from an alkaline siliceous hot spring mat community in Yellowstone National Park, WY, USA.</title>
        <authorList>
            <person name="Saini M.K."/>
            <person name="Yoshida S."/>
            <person name="Sebastian A."/>
            <person name="Hirose S."/>
            <person name="Hara E."/>
            <person name="Tamaki H."/>
            <person name="Soulier N.T."/>
            <person name="Albert I."/>
            <person name="Hanada S."/>
            <person name="Bryant D.A."/>
            <person name="Tank M."/>
        </authorList>
    </citation>
    <scope>NUCLEOTIDE SEQUENCE</scope>
    <source>
        <strain evidence="4">MS-P2</strain>
    </source>
</reference>
<feature type="compositionally biased region" description="Low complexity" evidence="1">
    <location>
        <begin position="140"/>
        <end position="149"/>
    </location>
</feature>
<feature type="region of interest" description="Disordered" evidence="1">
    <location>
        <begin position="179"/>
        <end position="203"/>
    </location>
</feature>
<dbReference type="AlphaFoldDB" id="A0A975U268"/>
<proteinExistence type="predicted"/>
<dbReference type="KEGG" id="elio:KO353_13615"/>
<evidence type="ECO:0000313" key="4">
    <source>
        <dbReference type="EMBL" id="QXM24274.1"/>
    </source>
</evidence>
<evidence type="ECO:0000313" key="5">
    <source>
        <dbReference type="Proteomes" id="UP000694001"/>
    </source>
</evidence>
<protein>
    <submittedName>
        <fullName evidence="4">Uncharacterized protein</fullName>
    </submittedName>
</protein>
<dbReference type="EMBL" id="CP076448">
    <property type="protein sequence ID" value="QXM24274.1"/>
    <property type="molecule type" value="Genomic_DNA"/>
</dbReference>
<evidence type="ECO:0000256" key="3">
    <source>
        <dbReference type="SAM" id="SignalP"/>
    </source>
</evidence>
<dbReference type="Proteomes" id="UP000694001">
    <property type="component" value="Chromosome"/>
</dbReference>
<keyword evidence="2" id="KW-1133">Transmembrane helix</keyword>
<feature type="signal peptide" evidence="3">
    <location>
        <begin position="1"/>
        <end position="28"/>
    </location>
</feature>
<keyword evidence="2" id="KW-0812">Transmembrane</keyword>
<keyword evidence="2" id="KW-0472">Membrane</keyword>
<name>A0A975U268_9PROT</name>
<feature type="chain" id="PRO_5037193419" evidence="3">
    <location>
        <begin position="29"/>
        <end position="203"/>
    </location>
</feature>
<organism evidence="4 5">
    <name type="scientific">Elioraea tepida</name>
    <dbReference type="NCBI Taxonomy" id="2843330"/>
    <lineage>
        <taxon>Bacteria</taxon>
        <taxon>Pseudomonadati</taxon>
        <taxon>Pseudomonadota</taxon>
        <taxon>Alphaproteobacteria</taxon>
        <taxon>Acetobacterales</taxon>
        <taxon>Elioraeaceae</taxon>
        <taxon>Elioraea</taxon>
    </lineage>
</organism>
<feature type="compositionally biased region" description="Low complexity" evidence="1">
    <location>
        <begin position="115"/>
        <end position="131"/>
    </location>
</feature>
<feature type="region of interest" description="Disordered" evidence="1">
    <location>
        <begin position="101"/>
        <end position="160"/>
    </location>
</feature>
<evidence type="ECO:0000256" key="1">
    <source>
        <dbReference type="SAM" id="MobiDB-lite"/>
    </source>
</evidence>
<gene>
    <name evidence="4" type="ORF">KO353_13615</name>
</gene>
<accession>A0A975U268</accession>
<dbReference type="RefSeq" id="WP_218285320.1">
    <property type="nucleotide sequence ID" value="NZ_CP076448.1"/>
</dbReference>